<keyword evidence="1" id="KW-0812">Transmembrane</keyword>
<evidence type="ECO:0000313" key="2">
    <source>
        <dbReference type="EMBL" id="EAQ79808.1"/>
    </source>
</evidence>
<name>A3ZUA5_9BACT</name>
<organism evidence="2 3">
    <name type="scientific">Blastopirellula marina DSM 3645</name>
    <dbReference type="NCBI Taxonomy" id="314230"/>
    <lineage>
        <taxon>Bacteria</taxon>
        <taxon>Pseudomonadati</taxon>
        <taxon>Planctomycetota</taxon>
        <taxon>Planctomycetia</taxon>
        <taxon>Pirellulales</taxon>
        <taxon>Pirellulaceae</taxon>
        <taxon>Blastopirellula</taxon>
    </lineage>
</organism>
<dbReference type="HOGENOM" id="CLU_2367214_0_0_0"/>
<keyword evidence="1" id="KW-0472">Membrane</keyword>
<protein>
    <recommendedName>
        <fullName evidence="4">SHOCT domain-containing protein</fullName>
    </recommendedName>
</protein>
<evidence type="ECO:0000313" key="3">
    <source>
        <dbReference type="Proteomes" id="UP000004358"/>
    </source>
</evidence>
<dbReference type="EMBL" id="AANZ01000012">
    <property type="protein sequence ID" value="EAQ79808.1"/>
    <property type="molecule type" value="Genomic_DNA"/>
</dbReference>
<feature type="transmembrane region" description="Helical" evidence="1">
    <location>
        <begin position="6"/>
        <end position="27"/>
    </location>
</feature>
<keyword evidence="1" id="KW-1133">Transmembrane helix</keyword>
<proteinExistence type="predicted"/>
<gene>
    <name evidence="2" type="ORF">DSM3645_21749</name>
</gene>
<dbReference type="AlphaFoldDB" id="A3ZUA5"/>
<sequence length="95" mass="10547">MDAESFLNLGQGIVLLVLSLVALVLAFQIMRRFRDRAGDDLPEQETLLSNFRELHSRGALSDEEFRKIKTDISTQIRNSVGDSLDDPPAGSQSDV</sequence>
<dbReference type="Proteomes" id="UP000004358">
    <property type="component" value="Unassembled WGS sequence"/>
</dbReference>
<evidence type="ECO:0000256" key="1">
    <source>
        <dbReference type="SAM" id="Phobius"/>
    </source>
</evidence>
<evidence type="ECO:0008006" key="4">
    <source>
        <dbReference type="Google" id="ProtNLM"/>
    </source>
</evidence>
<accession>A3ZUA5</accession>
<comment type="caution">
    <text evidence="2">The sequence shown here is derived from an EMBL/GenBank/DDBJ whole genome shotgun (WGS) entry which is preliminary data.</text>
</comment>
<reference evidence="2 3" key="1">
    <citation type="submission" date="2006-02" db="EMBL/GenBank/DDBJ databases">
        <authorList>
            <person name="Amann R."/>
            <person name="Ferriera S."/>
            <person name="Johnson J."/>
            <person name="Kravitz S."/>
            <person name="Halpern A."/>
            <person name="Remington K."/>
            <person name="Beeson K."/>
            <person name="Tran B."/>
            <person name="Rogers Y.-H."/>
            <person name="Friedman R."/>
            <person name="Venter J.C."/>
        </authorList>
    </citation>
    <scope>NUCLEOTIDE SEQUENCE [LARGE SCALE GENOMIC DNA]</scope>
    <source>
        <strain evidence="2 3">DSM 3645</strain>
    </source>
</reference>